<gene>
    <name evidence="8" type="ORF">E4663_19135</name>
</gene>
<evidence type="ECO:0000313" key="9">
    <source>
        <dbReference type="Proteomes" id="UP000297982"/>
    </source>
</evidence>
<dbReference type="PANTHER" id="PTHR43277:SF3">
    <property type="entry name" value="DECARBOXYLASE, PUTATIVE-RELATED"/>
    <property type="match status" value="1"/>
</dbReference>
<dbReference type="Pfam" id="PF03711">
    <property type="entry name" value="OKR_DC_1_C"/>
    <property type="match status" value="1"/>
</dbReference>
<keyword evidence="8" id="KW-0032">Aminotransferase</keyword>
<evidence type="ECO:0000313" key="8">
    <source>
        <dbReference type="EMBL" id="TGB00839.1"/>
    </source>
</evidence>
<dbReference type="EMBL" id="SRJC01000010">
    <property type="protein sequence ID" value="TGB00839.1"/>
    <property type="molecule type" value="Genomic_DNA"/>
</dbReference>
<sequence>MDQNRKPIYEALIEHQEKDPISFHVPGHKSGRVFPETDVFKGILKIDATEIAGLDDLHAPEGIIKEAEQLTSDYFGSNESFFLINGSTVGNLAMVLSTCERGDRLIVQRNCHKSVLNGLELAGAEPVFIAPEWEEETGRYSSITREVIEEALQLYPSAKGVLLTYPDYFGRAYRLDEIADVVHRYGLPLLIDEAHGVHFQLGAPFPKPALESGADVVVQSAHKMAPAMTMASFLHRGTERVDLRKLKHYLQMLQSSSPSYPLMASLDLARYFLATMTVKEKEDALHFIQDIRTVLETYDHWRLLPVTDKDDPLKATLEVEGNGFEIAEVLEEVHLYPELATSSQVLLTFGLGTAFDLNELKQRLELLDWRLKNKSKHATIKVDQPRLPVVQSLEMSFSSMQETPVEWVHWSEAAGRIAAEAILPYPPGIAVVLKGERMTESQICYIEALIGQGARFQNEAIETGIRVFKGE</sequence>
<dbReference type="InterPro" id="IPR008286">
    <property type="entry name" value="Prn/Lys/Arg_de-COase_C"/>
</dbReference>
<keyword evidence="4" id="KW-0663">Pyridoxal phosphate</keyword>
<evidence type="ECO:0000256" key="1">
    <source>
        <dbReference type="ARBA" id="ARBA00001933"/>
    </source>
</evidence>
<feature type="domain" description="Orn/Lys/Arg decarboxylase C-terminal" evidence="7">
    <location>
        <begin position="390"/>
        <end position="450"/>
    </location>
</feature>
<evidence type="ECO:0000256" key="5">
    <source>
        <dbReference type="ARBA" id="ARBA00023239"/>
    </source>
</evidence>
<evidence type="ECO:0000256" key="3">
    <source>
        <dbReference type="ARBA" id="ARBA00022793"/>
    </source>
</evidence>
<dbReference type="InterPro" id="IPR036633">
    <property type="entry name" value="Prn/Lys/Arg_de-COase_C_sf"/>
</dbReference>
<dbReference type="GO" id="GO:0016831">
    <property type="term" value="F:carboxy-lyase activity"/>
    <property type="evidence" value="ECO:0007669"/>
    <property type="project" value="UniProtKB-KW"/>
</dbReference>
<feature type="domain" description="Orn/Lys/Arg decarboxylases family 1 pyridoxal-P attachment site" evidence="6">
    <location>
        <begin position="7"/>
        <end position="302"/>
    </location>
</feature>
<dbReference type="GO" id="GO:0008483">
    <property type="term" value="F:transaminase activity"/>
    <property type="evidence" value="ECO:0007669"/>
    <property type="project" value="UniProtKB-KW"/>
</dbReference>
<evidence type="ECO:0000259" key="7">
    <source>
        <dbReference type="Pfam" id="PF03711"/>
    </source>
</evidence>
<comment type="caution">
    <text evidence="8">The sequence shown here is derived from an EMBL/GenBank/DDBJ whole genome shotgun (WGS) entry which is preliminary data.</text>
</comment>
<dbReference type="RefSeq" id="WP_135328779.1">
    <property type="nucleotide sequence ID" value="NZ_SRJC01000010.1"/>
</dbReference>
<protein>
    <submittedName>
        <fullName evidence="8">Aminotransferase class I/II-fold pyridoxal phosphate-dependent enzyme</fullName>
    </submittedName>
</protein>
<comment type="cofactor">
    <cofactor evidence="1">
        <name>pyridoxal 5'-phosphate</name>
        <dbReference type="ChEBI" id="CHEBI:597326"/>
    </cofactor>
</comment>
<dbReference type="Gene3D" id="3.40.640.10">
    <property type="entry name" value="Type I PLP-dependent aspartate aminotransferase-like (Major domain)"/>
    <property type="match status" value="1"/>
</dbReference>
<dbReference type="Gene3D" id="3.90.100.10">
    <property type="entry name" value="Orn/Lys/Arg decarboxylase, C-terminal domain"/>
    <property type="match status" value="1"/>
</dbReference>
<accession>A0A4Z0GVA5</accession>
<dbReference type="SUPFAM" id="SSF55904">
    <property type="entry name" value="Ornithine decarboxylase C-terminal domain"/>
    <property type="match status" value="1"/>
</dbReference>
<keyword evidence="9" id="KW-1185">Reference proteome</keyword>
<comment type="similarity">
    <text evidence="2">Belongs to the Orn/Lys/Arg decarboxylase class-I family.</text>
</comment>
<evidence type="ECO:0000259" key="6">
    <source>
        <dbReference type="Pfam" id="PF01276"/>
    </source>
</evidence>
<reference evidence="8 9" key="1">
    <citation type="journal article" date="2003" name="Int. J. Syst. Evol. Microbiol.">
        <title>Halobacillus salinus sp. nov., isolated from a salt lake on the coast of the East Sea in Korea.</title>
        <authorList>
            <person name="Yoon J.H."/>
            <person name="Kang K.H."/>
            <person name="Park Y.H."/>
        </authorList>
    </citation>
    <scope>NUCLEOTIDE SEQUENCE [LARGE SCALE GENOMIC DNA]</scope>
    <source>
        <strain evidence="8 9">HSL-3</strain>
    </source>
</reference>
<dbReference type="SUPFAM" id="SSF53383">
    <property type="entry name" value="PLP-dependent transferases"/>
    <property type="match status" value="1"/>
</dbReference>
<dbReference type="InterPro" id="IPR015424">
    <property type="entry name" value="PyrdxlP-dep_Trfase"/>
</dbReference>
<dbReference type="CDD" id="cd00615">
    <property type="entry name" value="Orn_deC_like"/>
    <property type="match status" value="1"/>
</dbReference>
<dbReference type="InterPro" id="IPR015421">
    <property type="entry name" value="PyrdxlP-dep_Trfase_major"/>
</dbReference>
<evidence type="ECO:0000256" key="2">
    <source>
        <dbReference type="ARBA" id="ARBA00010671"/>
    </source>
</evidence>
<dbReference type="PANTHER" id="PTHR43277">
    <property type="entry name" value="ARGININE DECARBOXYLASE"/>
    <property type="match status" value="1"/>
</dbReference>
<dbReference type="InterPro" id="IPR052357">
    <property type="entry name" value="Orn_Lys_Arg_decarboxylase-I"/>
</dbReference>
<dbReference type="STRING" id="192814.GCA_900166575_04051"/>
<dbReference type="InterPro" id="IPR000310">
    <property type="entry name" value="Orn/Lys/Arg_deCO2ase_major_dom"/>
</dbReference>
<evidence type="ECO:0000256" key="4">
    <source>
        <dbReference type="ARBA" id="ARBA00022898"/>
    </source>
</evidence>
<dbReference type="Pfam" id="PF01276">
    <property type="entry name" value="OKR_DC_1"/>
    <property type="match status" value="1"/>
</dbReference>
<keyword evidence="3" id="KW-0210">Decarboxylase</keyword>
<dbReference type="Proteomes" id="UP000297982">
    <property type="component" value="Unassembled WGS sequence"/>
</dbReference>
<proteinExistence type="inferred from homology"/>
<dbReference type="AlphaFoldDB" id="A0A4Z0GVA5"/>
<name>A0A4Z0GVA5_9BACI</name>
<keyword evidence="5" id="KW-0456">Lyase</keyword>
<keyword evidence="8" id="KW-0808">Transferase</keyword>
<organism evidence="8 9">
    <name type="scientific">Halobacillus salinus</name>
    <dbReference type="NCBI Taxonomy" id="192814"/>
    <lineage>
        <taxon>Bacteria</taxon>
        <taxon>Bacillati</taxon>
        <taxon>Bacillota</taxon>
        <taxon>Bacilli</taxon>
        <taxon>Bacillales</taxon>
        <taxon>Bacillaceae</taxon>
        <taxon>Halobacillus</taxon>
    </lineage>
</organism>